<dbReference type="PROSITE" id="PS50886">
    <property type="entry name" value="TRBD"/>
    <property type="match status" value="1"/>
</dbReference>
<comment type="caution">
    <text evidence="5">The sequence shown here is derived from an EMBL/GenBank/DDBJ whole genome shotgun (WGS) entry which is preliminary data.</text>
</comment>
<dbReference type="InterPro" id="IPR012340">
    <property type="entry name" value="NA-bd_OB-fold"/>
</dbReference>
<dbReference type="InterPro" id="IPR051270">
    <property type="entry name" value="Tyrosine-tRNA_ligase_regulator"/>
</dbReference>
<evidence type="ECO:0000256" key="1">
    <source>
        <dbReference type="ARBA" id="ARBA00022555"/>
    </source>
</evidence>
<dbReference type="Gene3D" id="2.40.50.140">
    <property type="entry name" value="Nucleic acid-binding proteins"/>
    <property type="match status" value="1"/>
</dbReference>
<gene>
    <name evidence="5" type="ORF">COV87_01305</name>
</gene>
<dbReference type="Proteomes" id="UP000229497">
    <property type="component" value="Unassembled WGS sequence"/>
</dbReference>
<dbReference type="InterPro" id="IPR002547">
    <property type="entry name" value="tRNA-bd_dom"/>
</dbReference>
<dbReference type="SUPFAM" id="SSF50249">
    <property type="entry name" value="Nucleic acid-binding proteins"/>
    <property type="match status" value="1"/>
</dbReference>
<evidence type="ECO:0000256" key="2">
    <source>
        <dbReference type="ARBA" id="ARBA00022884"/>
    </source>
</evidence>
<evidence type="ECO:0000313" key="6">
    <source>
        <dbReference type="Proteomes" id="UP000229497"/>
    </source>
</evidence>
<name>A0A2H0KKQ2_9BACT</name>
<dbReference type="PANTHER" id="PTHR11586">
    <property type="entry name" value="TRNA-AMINOACYLATION COFACTOR ARC1 FAMILY MEMBER"/>
    <property type="match status" value="1"/>
</dbReference>
<evidence type="ECO:0000313" key="5">
    <source>
        <dbReference type="EMBL" id="PIQ71815.1"/>
    </source>
</evidence>
<evidence type="ECO:0000259" key="4">
    <source>
        <dbReference type="PROSITE" id="PS50886"/>
    </source>
</evidence>
<keyword evidence="2 3" id="KW-0694">RNA-binding</keyword>
<reference evidence="5 6" key="1">
    <citation type="submission" date="2017-09" db="EMBL/GenBank/DDBJ databases">
        <title>Depth-based differentiation of microbial function through sediment-hosted aquifers and enrichment of novel symbionts in the deep terrestrial subsurface.</title>
        <authorList>
            <person name="Probst A.J."/>
            <person name="Ladd B."/>
            <person name="Jarett J.K."/>
            <person name="Geller-Mcgrath D.E."/>
            <person name="Sieber C.M."/>
            <person name="Emerson J.B."/>
            <person name="Anantharaman K."/>
            <person name="Thomas B.C."/>
            <person name="Malmstrom R."/>
            <person name="Stieglmeier M."/>
            <person name="Klingl A."/>
            <person name="Woyke T."/>
            <person name="Ryan C.M."/>
            <person name="Banfield J.F."/>
        </authorList>
    </citation>
    <scope>NUCLEOTIDE SEQUENCE [LARGE SCALE GENOMIC DNA]</scope>
    <source>
        <strain evidence="5">CG11_big_fil_rev_8_21_14_0_20_37_16</strain>
    </source>
</reference>
<dbReference type="AlphaFoldDB" id="A0A2H0KKQ2"/>
<keyword evidence="1 3" id="KW-0820">tRNA-binding</keyword>
<dbReference type="GO" id="GO:0000049">
    <property type="term" value="F:tRNA binding"/>
    <property type="evidence" value="ECO:0007669"/>
    <property type="project" value="UniProtKB-UniRule"/>
</dbReference>
<proteinExistence type="predicted"/>
<sequence length="113" mass="12088">MKKPTIEFADFLKLDTRAGEIKTATKVENSNKLLELTLDLGEDYGIVTILSGIAKYFPPGSLIGKKVPVVANLAPKEMAGKISNGFILMVDLPGHIPVLIELPPSTPNGSILC</sequence>
<dbReference type="Pfam" id="PF01588">
    <property type="entry name" value="tRNA_bind"/>
    <property type="match status" value="1"/>
</dbReference>
<dbReference type="PANTHER" id="PTHR11586:SF37">
    <property type="entry name" value="TRNA-BINDING DOMAIN-CONTAINING PROTEIN"/>
    <property type="match status" value="1"/>
</dbReference>
<evidence type="ECO:0000256" key="3">
    <source>
        <dbReference type="PROSITE-ProRule" id="PRU00209"/>
    </source>
</evidence>
<organism evidence="5 6">
    <name type="scientific">Candidatus Roizmanbacteria bacterium CG11_big_fil_rev_8_21_14_0_20_37_16</name>
    <dbReference type="NCBI Taxonomy" id="1974857"/>
    <lineage>
        <taxon>Bacteria</taxon>
        <taxon>Candidatus Roizmaniibacteriota</taxon>
    </lineage>
</organism>
<accession>A0A2H0KKQ2</accession>
<protein>
    <recommendedName>
        <fullName evidence="4">tRNA-binding domain-containing protein</fullName>
    </recommendedName>
</protein>
<dbReference type="EMBL" id="PCVK01000035">
    <property type="protein sequence ID" value="PIQ71815.1"/>
    <property type="molecule type" value="Genomic_DNA"/>
</dbReference>
<feature type="domain" description="TRNA-binding" evidence="4">
    <location>
        <begin position="10"/>
        <end position="113"/>
    </location>
</feature>